<dbReference type="InterPro" id="IPR001670">
    <property type="entry name" value="ADH_Fe/GldA"/>
</dbReference>
<evidence type="ECO:0000313" key="5">
    <source>
        <dbReference type="EMBL" id="PFG49193.1"/>
    </source>
</evidence>
<evidence type="ECO:0000313" key="6">
    <source>
        <dbReference type="Proteomes" id="UP000243542"/>
    </source>
</evidence>
<proteinExistence type="inferred from homology"/>
<feature type="domain" description="Alcohol dehydrogenase iron-type/glycerol dehydrogenase GldA" evidence="3">
    <location>
        <begin position="19"/>
        <end position="161"/>
    </location>
</feature>
<organism evidence="5 6">
    <name type="scientific">Amycolatopsis sulphurea</name>
    <dbReference type="NCBI Taxonomy" id="76022"/>
    <lineage>
        <taxon>Bacteria</taxon>
        <taxon>Bacillati</taxon>
        <taxon>Actinomycetota</taxon>
        <taxon>Actinomycetes</taxon>
        <taxon>Pseudonocardiales</taxon>
        <taxon>Pseudonocardiaceae</taxon>
        <taxon>Amycolatopsis</taxon>
    </lineage>
</organism>
<keyword evidence="6" id="KW-1185">Reference proteome</keyword>
<feature type="domain" description="Fe-containing alcohol dehydrogenase-like C-terminal" evidence="4">
    <location>
        <begin position="174"/>
        <end position="316"/>
    </location>
</feature>
<dbReference type="Pfam" id="PF25137">
    <property type="entry name" value="ADH_Fe_C"/>
    <property type="match status" value="1"/>
</dbReference>
<dbReference type="GO" id="GO:0046872">
    <property type="term" value="F:metal ion binding"/>
    <property type="evidence" value="ECO:0007669"/>
    <property type="project" value="InterPro"/>
</dbReference>
<dbReference type="PANTHER" id="PTHR11496:SF102">
    <property type="entry name" value="ALCOHOL DEHYDROGENASE 4"/>
    <property type="match status" value="1"/>
</dbReference>
<evidence type="ECO:0000259" key="4">
    <source>
        <dbReference type="Pfam" id="PF25137"/>
    </source>
</evidence>
<evidence type="ECO:0000256" key="2">
    <source>
        <dbReference type="ARBA" id="ARBA00023002"/>
    </source>
</evidence>
<dbReference type="Gene3D" id="3.40.50.1970">
    <property type="match status" value="1"/>
</dbReference>
<accession>A0A2A9FE28</accession>
<dbReference type="RefSeq" id="WP_098513139.1">
    <property type="nucleotide sequence ID" value="NZ_JBIAKZ010000001.1"/>
</dbReference>
<dbReference type="GO" id="GO:0004022">
    <property type="term" value="F:alcohol dehydrogenase (NAD+) activity"/>
    <property type="evidence" value="ECO:0007669"/>
    <property type="project" value="TreeGrafter"/>
</dbReference>
<dbReference type="PANTHER" id="PTHR11496">
    <property type="entry name" value="ALCOHOL DEHYDROGENASE"/>
    <property type="match status" value="1"/>
</dbReference>
<dbReference type="Gene3D" id="1.20.1090.10">
    <property type="entry name" value="Dehydroquinate synthase-like - alpha domain"/>
    <property type="match status" value="1"/>
</dbReference>
<sequence>MHAVDTQRAAYTLTLRGPRVRYGPGTARTDLTAELDRLHARRVLLVATTRARTAHQDVLAPVDGRIAGHVPTVRRHVPAEDARAAASLARDIEADLLLSLGGGSATGTAKAVAVETGLPIVALPTTYAGSEMTPIYGITEDGVKRTARSDRALPTTVVLDPELTADLPPELARTSAVNALAHATSGVFAAGHSPLTDLLAAGATRLLADGLQRTARADLTQGAQLAGTVLAHAGSSAHHTACHILGGAFDLPHAETHAALLPHTLAFLQQDRPDRAAALGVPDVAAMVSTLLDDVGASVRLREIGLDQARLGLAAELLASGVPDLDQARAAALVKEAW</sequence>
<protein>
    <submittedName>
        <fullName evidence="5">Maleylacetate reductase</fullName>
    </submittedName>
</protein>
<dbReference type="Proteomes" id="UP000243542">
    <property type="component" value="Unassembled WGS sequence"/>
</dbReference>
<name>A0A2A9FE28_9PSEU</name>
<dbReference type="EMBL" id="PDJK01000002">
    <property type="protein sequence ID" value="PFG49193.1"/>
    <property type="molecule type" value="Genomic_DNA"/>
</dbReference>
<dbReference type="InterPro" id="IPR056798">
    <property type="entry name" value="ADH_Fe_C"/>
</dbReference>
<evidence type="ECO:0000259" key="3">
    <source>
        <dbReference type="Pfam" id="PF00465"/>
    </source>
</evidence>
<comment type="caution">
    <text evidence="5">The sequence shown here is derived from an EMBL/GenBank/DDBJ whole genome shotgun (WGS) entry which is preliminary data.</text>
</comment>
<dbReference type="InterPro" id="IPR039697">
    <property type="entry name" value="Alcohol_dehydrogenase_Fe"/>
</dbReference>
<dbReference type="SUPFAM" id="SSF56796">
    <property type="entry name" value="Dehydroquinate synthase-like"/>
    <property type="match status" value="1"/>
</dbReference>
<comment type="similarity">
    <text evidence="1">Belongs to the iron-containing alcohol dehydrogenase family.</text>
</comment>
<dbReference type="AlphaFoldDB" id="A0A2A9FE28"/>
<keyword evidence="2" id="KW-0560">Oxidoreductase</keyword>
<reference evidence="5 6" key="1">
    <citation type="submission" date="2017-10" db="EMBL/GenBank/DDBJ databases">
        <title>Sequencing the genomes of 1000 actinobacteria strains.</title>
        <authorList>
            <person name="Klenk H.-P."/>
        </authorList>
    </citation>
    <scope>NUCLEOTIDE SEQUENCE [LARGE SCALE GENOMIC DNA]</scope>
    <source>
        <strain evidence="5 6">DSM 46092</strain>
    </source>
</reference>
<gene>
    <name evidence="5" type="ORF">ATK36_4332</name>
</gene>
<evidence type="ECO:0000256" key="1">
    <source>
        <dbReference type="ARBA" id="ARBA00007358"/>
    </source>
</evidence>
<dbReference type="Pfam" id="PF00465">
    <property type="entry name" value="Fe-ADH"/>
    <property type="match status" value="1"/>
</dbReference>